<proteinExistence type="predicted"/>
<evidence type="ECO:0000313" key="1">
    <source>
        <dbReference type="EMBL" id="KAJ1101090.1"/>
    </source>
</evidence>
<accession>A0AAV7MLI7</accession>
<evidence type="ECO:0000313" key="2">
    <source>
        <dbReference type="Proteomes" id="UP001066276"/>
    </source>
</evidence>
<reference evidence="1" key="1">
    <citation type="journal article" date="2022" name="bioRxiv">
        <title>Sequencing and chromosome-scale assembly of the giantPleurodeles waltlgenome.</title>
        <authorList>
            <person name="Brown T."/>
            <person name="Elewa A."/>
            <person name="Iarovenko S."/>
            <person name="Subramanian E."/>
            <person name="Araus A.J."/>
            <person name="Petzold A."/>
            <person name="Susuki M."/>
            <person name="Suzuki K.-i.T."/>
            <person name="Hayashi T."/>
            <person name="Toyoda A."/>
            <person name="Oliveira C."/>
            <person name="Osipova E."/>
            <person name="Leigh N.D."/>
            <person name="Simon A."/>
            <person name="Yun M.H."/>
        </authorList>
    </citation>
    <scope>NUCLEOTIDE SEQUENCE</scope>
    <source>
        <strain evidence="1">20211129_DDA</strain>
        <tissue evidence="1">Liver</tissue>
    </source>
</reference>
<organism evidence="1 2">
    <name type="scientific">Pleurodeles waltl</name>
    <name type="common">Iberian ribbed newt</name>
    <dbReference type="NCBI Taxonomy" id="8319"/>
    <lineage>
        <taxon>Eukaryota</taxon>
        <taxon>Metazoa</taxon>
        <taxon>Chordata</taxon>
        <taxon>Craniata</taxon>
        <taxon>Vertebrata</taxon>
        <taxon>Euteleostomi</taxon>
        <taxon>Amphibia</taxon>
        <taxon>Batrachia</taxon>
        <taxon>Caudata</taxon>
        <taxon>Salamandroidea</taxon>
        <taxon>Salamandridae</taxon>
        <taxon>Pleurodelinae</taxon>
        <taxon>Pleurodeles</taxon>
    </lineage>
</organism>
<dbReference type="AlphaFoldDB" id="A0AAV7MLI7"/>
<feature type="non-terminal residue" evidence="1">
    <location>
        <position position="1"/>
    </location>
</feature>
<name>A0AAV7MLI7_PLEWA</name>
<sequence>ICCAQVRRALLRAEPELPRSRLRGARAAHTTVGVERRRSCRADATAALVILRWCQVAHSKTRRGGERRCCGQLVCPRFVWPQWCCSIPEKREPVRALIKKYGPGARIAPLSLLTAVAGLSPQVLAVTAGGLPSSASPLLPPPLL</sequence>
<keyword evidence="2" id="KW-1185">Reference proteome</keyword>
<dbReference type="Proteomes" id="UP001066276">
    <property type="component" value="Chromosome 10"/>
</dbReference>
<comment type="caution">
    <text evidence="1">The sequence shown here is derived from an EMBL/GenBank/DDBJ whole genome shotgun (WGS) entry which is preliminary data.</text>
</comment>
<dbReference type="EMBL" id="JANPWB010000014">
    <property type="protein sequence ID" value="KAJ1101090.1"/>
    <property type="molecule type" value="Genomic_DNA"/>
</dbReference>
<gene>
    <name evidence="1" type="ORF">NDU88_006164</name>
</gene>
<protein>
    <submittedName>
        <fullName evidence="1">Uncharacterized protein</fullName>
    </submittedName>
</protein>